<protein>
    <submittedName>
        <fullName evidence="2">Uncharacterized protein</fullName>
    </submittedName>
</protein>
<dbReference type="EMBL" id="SNRW01019730">
    <property type="protein sequence ID" value="KAA6366104.1"/>
    <property type="molecule type" value="Genomic_DNA"/>
</dbReference>
<evidence type="ECO:0000313" key="3">
    <source>
        <dbReference type="Proteomes" id="UP000324800"/>
    </source>
</evidence>
<name>A0A5J4U760_9EUKA</name>
<comment type="caution">
    <text evidence="2">The sequence shown here is derived from an EMBL/GenBank/DDBJ whole genome shotgun (WGS) entry which is preliminary data.</text>
</comment>
<accession>A0A5J4U760</accession>
<gene>
    <name evidence="2" type="ORF">EZS28_038369</name>
</gene>
<dbReference type="Proteomes" id="UP000324800">
    <property type="component" value="Unassembled WGS sequence"/>
</dbReference>
<sequence>MIQNKEPVQATLISHQAILATDASKTSRRAKLMISHPNLEIWFHGTWSSNWYLSSSNQSQATGSLCAFRRSENFLREMQIKSLKVETDNCSAVFNINRGSAAIALVKCDPELVVQIINFRRLSDSSRCPHDTGNSQQNEARKSTSCNSGPEQALTTLVAQSSGLSSELCECEQMRSFRKRLKFLCSVFPKYQVGDKLHPTFMSNCPQPAPNFLGNFTDYPNKNIN</sequence>
<feature type="compositionally biased region" description="Polar residues" evidence="1">
    <location>
        <begin position="132"/>
        <end position="148"/>
    </location>
</feature>
<feature type="region of interest" description="Disordered" evidence="1">
    <location>
        <begin position="125"/>
        <end position="148"/>
    </location>
</feature>
<evidence type="ECO:0000313" key="2">
    <source>
        <dbReference type="EMBL" id="KAA6366104.1"/>
    </source>
</evidence>
<proteinExistence type="predicted"/>
<organism evidence="2 3">
    <name type="scientific">Streblomastix strix</name>
    <dbReference type="NCBI Taxonomy" id="222440"/>
    <lineage>
        <taxon>Eukaryota</taxon>
        <taxon>Metamonada</taxon>
        <taxon>Preaxostyla</taxon>
        <taxon>Oxymonadida</taxon>
        <taxon>Streblomastigidae</taxon>
        <taxon>Streblomastix</taxon>
    </lineage>
</organism>
<reference evidence="2 3" key="1">
    <citation type="submission" date="2019-03" db="EMBL/GenBank/DDBJ databases">
        <title>Single cell metagenomics reveals metabolic interactions within the superorganism composed of flagellate Streblomastix strix and complex community of Bacteroidetes bacteria on its surface.</title>
        <authorList>
            <person name="Treitli S.C."/>
            <person name="Kolisko M."/>
            <person name="Husnik F."/>
            <person name="Keeling P."/>
            <person name="Hampl V."/>
        </authorList>
    </citation>
    <scope>NUCLEOTIDE SEQUENCE [LARGE SCALE GENOMIC DNA]</scope>
    <source>
        <strain evidence="2">ST1C</strain>
    </source>
</reference>
<dbReference type="AlphaFoldDB" id="A0A5J4U760"/>
<evidence type="ECO:0000256" key="1">
    <source>
        <dbReference type="SAM" id="MobiDB-lite"/>
    </source>
</evidence>